<name>A0AAN7N091_MYCAM</name>
<accession>A0AAN7N091</accession>
<evidence type="ECO:0000256" key="1">
    <source>
        <dbReference type="SAM" id="MobiDB-lite"/>
    </source>
</evidence>
<protein>
    <recommendedName>
        <fullName evidence="2">C1q domain-containing protein</fullName>
    </recommendedName>
</protein>
<proteinExistence type="predicted"/>
<feature type="region of interest" description="Disordered" evidence="1">
    <location>
        <begin position="150"/>
        <end position="171"/>
    </location>
</feature>
<dbReference type="PROSITE" id="PS50871">
    <property type="entry name" value="C1Q"/>
    <property type="match status" value="1"/>
</dbReference>
<organism evidence="3 4">
    <name type="scientific">Mycteria americana</name>
    <name type="common">Wood stork</name>
    <dbReference type="NCBI Taxonomy" id="33587"/>
    <lineage>
        <taxon>Eukaryota</taxon>
        <taxon>Metazoa</taxon>
        <taxon>Chordata</taxon>
        <taxon>Craniata</taxon>
        <taxon>Vertebrata</taxon>
        <taxon>Euteleostomi</taxon>
        <taxon>Archelosauria</taxon>
        <taxon>Archosauria</taxon>
        <taxon>Dinosauria</taxon>
        <taxon>Saurischia</taxon>
        <taxon>Theropoda</taxon>
        <taxon>Coelurosauria</taxon>
        <taxon>Aves</taxon>
        <taxon>Neognathae</taxon>
        <taxon>Neoaves</taxon>
        <taxon>Aequornithes</taxon>
        <taxon>Ciconiiformes</taxon>
        <taxon>Ciconiidae</taxon>
        <taxon>Mycteria</taxon>
    </lineage>
</organism>
<comment type="caution">
    <text evidence="3">The sequence shown here is derived from an EMBL/GenBank/DDBJ whole genome shotgun (WGS) entry which is preliminary data.</text>
</comment>
<evidence type="ECO:0000313" key="4">
    <source>
        <dbReference type="Proteomes" id="UP001333110"/>
    </source>
</evidence>
<dbReference type="SUPFAM" id="SSF49842">
    <property type="entry name" value="TNF-like"/>
    <property type="match status" value="1"/>
</dbReference>
<feature type="domain" description="C1q" evidence="2">
    <location>
        <begin position="1"/>
        <end position="71"/>
    </location>
</feature>
<evidence type="ECO:0000259" key="2">
    <source>
        <dbReference type="PROSITE" id="PS50871"/>
    </source>
</evidence>
<dbReference type="EMBL" id="JAUNZN010000008">
    <property type="protein sequence ID" value="KAK4817184.1"/>
    <property type="molecule type" value="Genomic_DNA"/>
</dbReference>
<reference evidence="3 4" key="1">
    <citation type="journal article" date="2023" name="J. Hered.">
        <title>Chromosome-level genome of the wood stork (Mycteria americana) provides insight into avian chromosome evolution.</title>
        <authorList>
            <person name="Flamio R. Jr."/>
            <person name="Ramstad K.M."/>
        </authorList>
    </citation>
    <scope>NUCLEOTIDE SEQUENCE [LARGE SCALE GENOMIC DNA]</scope>
    <source>
        <strain evidence="3">JAX WOST 10</strain>
    </source>
</reference>
<keyword evidence="4" id="KW-1185">Reference proteome</keyword>
<evidence type="ECO:0000313" key="3">
    <source>
        <dbReference type="EMBL" id="KAK4817184.1"/>
    </source>
</evidence>
<sequence length="225" mass="24271">MYPAAVRASAIAQDADQNYDYASNSVVLHLDSGDEVYVKLDGGKAHGGNNNKSYLPISLPPFAALVQFHSPRWVLSSCWLEEEGQREKAIPPFIPSSNIPQLRDAEFITRTGLLLALTKRPVEGNAGSLETARGQGITYLLGGQEAEAATGGGREWSGRNKAHGSQRGLGSHLEQSPLMGTMQPESCGMAGDGPGDNRISSLATWEMQPERKERWIGLLSLRKGV</sequence>
<dbReference type="Pfam" id="PF00386">
    <property type="entry name" value="C1q"/>
    <property type="match status" value="1"/>
</dbReference>
<dbReference type="Gene3D" id="2.60.120.40">
    <property type="match status" value="1"/>
</dbReference>
<dbReference type="InterPro" id="IPR008983">
    <property type="entry name" value="Tumour_necrosis_fac-like_dom"/>
</dbReference>
<dbReference type="AlphaFoldDB" id="A0AAN7N091"/>
<dbReference type="Proteomes" id="UP001333110">
    <property type="component" value="Unassembled WGS sequence"/>
</dbReference>
<dbReference type="InterPro" id="IPR001073">
    <property type="entry name" value="C1q_dom"/>
</dbReference>
<gene>
    <name evidence="3" type="ORF">QYF61_003523</name>
</gene>